<dbReference type="PROSITE" id="PS50060">
    <property type="entry name" value="MAM_2"/>
    <property type="match status" value="1"/>
</dbReference>
<feature type="domain" description="MAM" evidence="3">
    <location>
        <begin position="412"/>
        <end position="572"/>
    </location>
</feature>
<evidence type="ECO:0000256" key="2">
    <source>
        <dbReference type="SAM" id="SignalP"/>
    </source>
</evidence>
<dbReference type="Pfam" id="PF05572">
    <property type="entry name" value="Peptidase_M43"/>
    <property type="match status" value="1"/>
</dbReference>
<organism evidence="4 5">
    <name type="scientific">Hyunsoonleella rubra</name>
    <dbReference type="NCBI Taxonomy" id="1737062"/>
    <lineage>
        <taxon>Bacteria</taxon>
        <taxon>Pseudomonadati</taxon>
        <taxon>Bacteroidota</taxon>
        <taxon>Flavobacteriia</taxon>
        <taxon>Flavobacteriales</taxon>
        <taxon>Flavobacteriaceae</taxon>
    </lineage>
</organism>
<dbReference type="CDD" id="cd06263">
    <property type="entry name" value="MAM"/>
    <property type="match status" value="1"/>
</dbReference>
<dbReference type="InterPro" id="IPR051560">
    <property type="entry name" value="MAM_domain-containing"/>
</dbReference>
<dbReference type="NCBIfam" id="NF038128">
    <property type="entry name" value="choice_anch_J"/>
    <property type="match status" value="1"/>
</dbReference>
<dbReference type="InterPro" id="IPR024079">
    <property type="entry name" value="MetalloPept_cat_dom_sf"/>
</dbReference>
<evidence type="ECO:0000256" key="1">
    <source>
        <dbReference type="ARBA" id="ARBA00022729"/>
    </source>
</evidence>
<feature type="chain" id="PRO_5046637273" evidence="2">
    <location>
        <begin position="26"/>
        <end position="656"/>
    </location>
</feature>
<gene>
    <name evidence="4" type="ORF">ACFSR8_14625</name>
</gene>
<reference evidence="5" key="1">
    <citation type="journal article" date="2019" name="Int. J. Syst. Evol. Microbiol.">
        <title>The Global Catalogue of Microorganisms (GCM) 10K type strain sequencing project: providing services to taxonomists for standard genome sequencing and annotation.</title>
        <authorList>
            <consortium name="The Broad Institute Genomics Platform"/>
            <consortium name="The Broad Institute Genome Sequencing Center for Infectious Disease"/>
            <person name="Wu L."/>
            <person name="Ma J."/>
        </authorList>
    </citation>
    <scope>NUCLEOTIDE SEQUENCE [LARGE SCALE GENOMIC DNA]</scope>
    <source>
        <strain evidence="5">KCTC 42398</strain>
    </source>
</reference>
<dbReference type="Pfam" id="PF18962">
    <property type="entry name" value="Por_Secre_tail"/>
    <property type="match status" value="1"/>
</dbReference>
<dbReference type="InterPro" id="IPR013320">
    <property type="entry name" value="ConA-like_dom_sf"/>
</dbReference>
<keyword evidence="1 2" id="KW-0732">Signal</keyword>
<dbReference type="InterPro" id="IPR013783">
    <property type="entry name" value="Ig-like_fold"/>
</dbReference>
<dbReference type="Proteomes" id="UP001597476">
    <property type="component" value="Unassembled WGS sequence"/>
</dbReference>
<dbReference type="Pfam" id="PF00629">
    <property type="entry name" value="MAM"/>
    <property type="match status" value="1"/>
</dbReference>
<dbReference type="InterPro" id="IPR026444">
    <property type="entry name" value="Secre_tail"/>
</dbReference>
<proteinExistence type="predicted"/>
<sequence>MKFNLKLSILMVLMTFLSSITLSYAQHLDGSSCGTDTSSEYISILNSYEAQINSFENEFASLKTQAKHSKGFGVPLNSVPVKAHIIRPSDGNGGLSLSSLNEAINDLNVLYAEAFLEFFLCDGINYINDDAFYYNYEKDNEDTLTEEHFTPGVINIYFTNSVEITPGNSLCGYSNTYGDIDVIVMNNICANNGSSLAHEMGHFFSLMHTHGPDNKVLTTELVNGSNCDTDGDMICDTPADPKLSIHNVDSSCEYTGDIVDANGDKFTPDTGNIMSYSRSSCKTHFSPQQLARMYAFYKAARTYLACPTENVNITADVFSTCEDELTVNFTDLSEGAISWEWDINSDGVVDYTDQNPSHTFTAGNYDVTLTISTVPPFGKSDSKSSKTLSKTFHQFIQVGAQEDFSINEDFDEFELPSEQGWTANNTSGKGYNWLISRGVSHSKGTGPKNSKQVDGSLNTYIYAEASGAEPGAVATYISPCFNVEYANSEIAFDYHMFGNHVGELHVDLFTEDGYINDVIPALNGSQQGSSDEAFKTGIVNLASYTNRTIKIRFRAVRGSGWDGDIALDNISLRTIYVPISDELYTVYPVPARDNILYIKNHDPENVSTYRISNLMGQEFLRGTVSERPINVSTLSSGTYLLSISDGKTQILKKIVK</sequence>
<evidence type="ECO:0000259" key="3">
    <source>
        <dbReference type="PROSITE" id="PS50060"/>
    </source>
</evidence>
<dbReference type="Gene3D" id="2.60.40.10">
    <property type="entry name" value="Immunoglobulins"/>
    <property type="match status" value="1"/>
</dbReference>
<accession>A0ABW5TED9</accession>
<dbReference type="CDD" id="cd00146">
    <property type="entry name" value="PKD"/>
    <property type="match status" value="1"/>
</dbReference>
<evidence type="ECO:0000313" key="4">
    <source>
        <dbReference type="EMBL" id="MFD2727456.1"/>
    </source>
</evidence>
<dbReference type="EMBL" id="JBHULY010000034">
    <property type="protein sequence ID" value="MFD2727456.1"/>
    <property type="molecule type" value="Genomic_DNA"/>
</dbReference>
<dbReference type="InterPro" id="IPR035986">
    <property type="entry name" value="PKD_dom_sf"/>
</dbReference>
<dbReference type="Gene3D" id="2.60.120.200">
    <property type="match status" value="1"/>
</dbReference>
<dbReference type="PANTHER" id="PTHR23282:SF101">
    <property type="entry name" value="MAM DOMAIN-CONTAINING PROTEIN"/>
    <property type="match status" value="1"/>
</dbReference>
<dbReference type="SUPFAM" id="SSF55486">
    <property type="entry name" value="Metalloproteases ('zincins'), catalytic domain"/>
    <property type="match status" value="1"/>
</dbReference>
<dbReference type="RefSeq" id="WP_380293327.1">
    <property type="nucleotide sequence ID" value="NZ_JBHULY010000034.1"/>
</dbReference>
<dbReference type="PANTHER" id="PTHR23282">
    <property type="entry name" value="APICAL ENDOSOMAL GLYCOPROTEIN PRECURSOR"/>
    <property type="match status" value="1"/>
</dbReference>
<protein>
    <submittedName>
        <fullName evidence="4">T9SS type A sorting domain-containing protein</fullName>
    </submittedName>
</protein>
<dbReference type="InterPro" id="IPR008754">
    <property type="entry name" value="Peptidase_M43"/>
</dbReference>
<evidence type="ECO:0000313" key="5">
    <source>
        <dbReference type="Proteomes" id="UP001597476"/>
    </source>
</evidence>
<dbReference type="SMART" id="SM00137">
    <property type="entry name" value="MAM"/>
    <property type="match status" value="1"/>
</dbReference>
<dbReference type="Gene3D" id="3.40.390.10">
    <property type="entry name" value="Collagenase (Catalytic Domain)"/>
    <property type="match status" value="1"/>
</dbReference>
<dbReference type="SUPFAM" id="SSF49299">
    <property type="entry name" value="PKD domain"/>
    <property type="match status" value="1"/>
</dbReference>
<dbReference type="InterPro" id="IPR000998">
    <property type="entry name" value="MAM_dom"/>
</dbReference>
<keyword evidence="5" id="KW-1185">Reference proteome</keyword>
<dbReference type="NCBIfam" id="TIGR04183">
    <property type="entry name" value="Por_Secre_tail"/>
    <property type="match status" value="1"/>
</dbReference>
<dbReference type="SUPFAM" id="SSF49899">
    <property type="entry name" value="Concanavalin A-like lectins/glucanases"/>
    <property type="match status" value="1"/>
</dbReference>
<comment type="caution">
    <text evidence="4">The sequence shown here is derived from an EMBL/GenBank/DDBJ whole genome shotgun (WGS) entry which is preliminary data.</text>
</comment>
<name>A0ABW5TED9_9FLAO</name>
<feature type="signal peptide" evidence="2">
    <location>
        <begin position="1"/>
        <end position="25"/>
    </location>
</feature>